<protein>
    <submittedName>
        <fullName evidence="1">Uncharacterized protein</fullName>
    </submittedName>
</protein>
<name>A0A0F9PZ14_9ZZZZ</name>
<organism evidence="1">
    <name type="scientific">marine sediment metagenome</name>
    <dbReference type="NCBI Taxonomy" id="412755"/>
    <lineage>
        <taxon>unclassified sequences</taxon>
        <taxon>metagenomes</taxon>
        <taxon>ecological metagenomes</taxon>
    </lineage>
</organism>
<comment type="caution">
    <text evidence="1">The sequence shown here is derived from an EMBL/GenBank/DDBJ whole genome shotgun (WGS) entry which is preliminary data.</text>
</comment>
<gene>
    <name evidence="1" type="ORF">LCGC14_0783520</name>
</gene>
<accession>A0A0F9PZ14</accession>
<dbReference type="AlphaFoldDB" id="A0A0F9PZ14"/>
<sequence>MKVKTHTFNGRKYRIEIAPDGANGVCDQYSPKDRYLQIFTDLDRRKGLITAIHEALHAESWTKSEKIVDRVSREIGMFLWNLGYRRIK</sequence>
<evidence type="ECO:0000313" key="1">
    <source>
        <dbReference type="EMBL" id="KKN35449.1"/>
    </source>
</evidence>
<reference evidence="1" key="1">
    <citation type="journal article" date="2015" name="Nature">
        <title>Complex archaea that bridge the gap between prokaryotes and eukaryotes.</title>
        <authorList>
            <person name="Spang A."/>
            <person name="Saw J.H."/>
            <person name="Jorgensen S.L."/>
            <person name="Zaremba-Niedzwiedzka K."/>
            <person name="Martijn J."/>
            <person name="Lind A.E."/>
            <person name="van Eijk R."/>
            <person name="Schleper C."/>
            <person name="Guy L."/>
            <person name="Ettema T.J."/>
        </authorList>
    </citation>
    <scope>NUCLEOTIDE SEQUENCE</scope>
</reference>
<dbReference type="EMBL" id="LAZR01002037">
    <property type="protein sequence ID" value="KKN35449.1"/>
    <property type="molecule type" value="Genomic_DNA"/>
</dbReference>
<proteinExistence type="predicted"/>